<proteinExistence type="predicted"/>
<evidence type="ECO:0000313" key="3">
    <source>
        <dbReference type="Proteomes" id="UP000297540"/>
    </source>
</evidence>
<feature type="transmembrane region" description="Helical" evidence="1">
    <location>
        <begin position="113"/>
        <end position="134"/>
    </location>
</feature>
<evidence type="ECO:0000313" key="2">
    <source>
        <dbReference type="EMBL" id="TFF38813.1"/>
    </source>
</evidence>
<dbReference type="Proteomes" id="UP000297540">
    <property type="component" value="Unassembled WGS sequence"/>
</dbReference>
<feature type="transmembrane region" description="Helical" evidence="1">
    <location>
        <begin position="370"/>
        <end position="389"/>
    </location>
</feature>
<accession>A0A4Y8SIA4</accession>
<gene>
    <name evidence="2" type="ORF">E2R66_07345</name>
</gene>
<comment type="caution">
    <text evidence="2">The sequence shown here is derived from an EMBL/GenBank/DDBJ whole genome shotgun (WGS) entry which is preliminary data.</text>
</comment>
<sequence length="453" mass="49390">MSTSPDNNIAVVTLDSAQKFQSRVDHEAIVASLKKGIWVYFILLIFEGSLRKWVLPQLATPLLVVRDPVAIWLLFTAWRNGYMPSSNYLNMIGFIGIFAFFTAILVGHHSLVVAVYGTRILLFHFPLIFLIGKIFDKDDVVKIGKIVLWMAIPMFFLILIQFYSPQSAFVNKGIGADSQGGGFSGALGYFRPPGTFSFTTGNTQFFSFVAVFIIYFWLSIGENINRILLISATAALISAIPISLSRGLLIQVVLTGLFALASVSGTPKILGRMLATIIGLAIILALLSNLQFFNNAINVLSARFDTAKESEGTINNTIINRMGASVLEPFVNSDLPFFGFGIGMGTNAGAKLLTGRSDGFLISEGEWGRMIGEMGAIFGIAAIVARMMLSMKILLQAYKRLRFTNILPWLMVSVSFQAVAQGQWAQPTALGFGVIMAGLTIAAMKVPAPRQVQ</sequence>
<dbReference type="OrthoDB" id="1491081at2"/>
<organism evidence="2 3">
    <name type="scientific">Mucilaginibacter psychrotolerans</name>
    <dbReference type="NCBI Taxonomy" id="1524096"/>
    <lineage>
        <taxon>Bacteria</taxon>
        <taxon>Pseudomonadati</taxon>
        <taxon>Bacteroidota</taxon>
        <taxon>Sphingobacteriia</taxon>
        <taxon>Sphingobacteriales</taxon>
        <taxon>Sphingobacteriaceae</taxon>
        <taxon>Mucilaginibacter</taxon>
    </lineage>
</organism>
<evidence type="ECO:0008006" key="4">
    <source>
        <dbReference type="Google" id="ProtNLM"/>
    </source>
</evidence>
<name>A0A4Y8SIA4_9SPHI</name>
<feature type="transmembrane region" description="Helical" evidence="1">
    <location>
        <begin position="88"/>
        <end position="107"/>
    </location>
</feature>
<keyword evidence="1" id="KW-0472">Membrane</keyword>
<protein>
    <recommendedName>
        <fullName evidence="4">O-antigen ligase domain-containing protein</fullName>
    </recommendedName>
</protein>
<reference evidence="2 3" key="1">
    <citation type="journal article" date="2017" name="Int. J. Syst. Evol. Microbiol.">
        <title>Mucilaginibacterpsychrotolerans sp. nov., isolated from peatlands.</title>
        <authorList>
            <person name="Deng Y."/>
            <person name="Shen L."/>
            <person name="Xu B."/>
            <person name="Liu Y."/>
            <person name="Gu Z."/>
            <person name="Liu H."/>
            <person name="Zhou Y."/>
        </authorList>
    </citation>
    <scope>NUCLEOTIDE SEQUENCE [LARGE SCALE GENOMIC DNA]</scope>
    <source>
        <strain evidence="2 3">NH7-4</strain>
    </source>
</reference>
<feature type="transmembrane region" description="Helical" evidence="1">
    <location>
        <begin position="196"/>
        <end position="217"/>
    </location>
</feature>
<keyword evidence="1" id="KW-0812">Transmembrane</keyword>
<feature type="transmembrane region" description="Helical" evidence="1">
    <location>
        <begin position="224"/>
        <end position="242"/>
    </location>
</feature>
<dbReference type="AlphaFoldDB" id="A0A4Y8SIA4"/>
<evidence type="ECO:0000256" key="1">
    <source>
        <dbReference type="SAM" id="Phobius"/>
    </source>
</evidence>
<feature type="transmembrane region" description="Helical" evidence="1">
    <location>
        <begin position="273"/>
        <end position="293"/>
    </location>
</feature>
<feature type="transmembrane region" description="Helical" evidence="1">
    <location>
        <begin position="424"/>
        <end position="444"/>
    </location>
</feature>
<keyword evidence="3" id="KW-1185">Reference proteome</keyword>
<feature type="transmembrane region" description="Helical" evidence="1">
    <location>
        <begin position="146"/>
        <end position="163"/>
    </location>
</feature>
<feature type="transmembrane region" description="Helical" evidence="1">
    <location>
        <begin position="58"/>
        <end position="76"/>
    </location>
</feature>
<keyword evidence="1" id="KW-1133">Transmembrane helix</keyword>
<dbReference type="RefSeq" id="WP_133228249.1">
    <property type="nucleotide sequence ID" value="NZ_SOZE01000005.1"/>
</dbReference>
<feature type="transmembrane region" description="Helical" evidence="1">
    <location>
        <begin position="401"/>
        <end position="418"/>
    </location>
</feature>
<dbReference type="EMBL" id="SOZE01000005">
    <property type="protein sequence ID" value="TFF38813.1"/>
    <property type="molecule type" value="Genomic_DNA"/>
</dbReference>